<name>A0A2Z4J9Y6_9ACTN</name>
<accession>A0A2Z4J9Y6</accession>
<keyword evidence="2" id="KW-1133">Transmembrane helix</keyword>
<evidence type="ECO:0000313" key="4">
    <source>
        <dbReference type="Proteomes" id="UP000249616"/>
    </source>
</evidence>
<dbReference type="AlphaFoldDB" id="A0A2Z4J9Y6"/>
<evidence type="ECO:0000256" key="1">
    <source>
        <dbReference type="SAM" id="MobiDB-lite"/>
    </source>
</evidence>
<gene>
    <name evidence="3" type="ORF">DN051_38875</name>
</gene>
<keyword evidence="2" id="KW-0812">Transmembrane</keyword>
<proteinExistence type="predicted"/>
<feature type="transmembrane region" description="Helical" evidence="2">
    <location>
        <begin position="29"/>
        <end position="47"/>
    </location>
</feature>
<evidence type="ECO:0000313" key="3">
    <source>
        <dbReference type="EMBL" id="AWW41866.1"/>
    </source>
</evidence>
<dbReference type="EMBL" id="CP030073">
    <property type="protein sequence ID" value="AWW41866.1"/>
    <property type="molecule type" value="Genomic_DNA"/>
</dbReference>
<dbReference type="KEGG" id="scad:DN051_38875"/>
<keyword evidence="2" id="KW-0472">Membrane</keyword>
<keyword evidence="4" id="KW-1185">Reference proteome</keyword>
<feature type="region of interest" description="Disordered" evidence="1">
    <location>
        <begin position="83"/>
        <end position="115"/>
    </location>
</feature>
<protein>
    <submittedName>
        <fullName evidence="3">Uncharacterized protein</fullName>
    </submittedName>
</protein>
<organism evidence="3 4">
    <name type="scientific">Streptomyces cadmiisoli</name>
    <dbReference type="NCBI Taxonomy" id="2184053"/>
    <lineage>
        <taxon>Bacteria</taxon>
        <taxon>Bacillati</taxon>
        <taxon>Actinomycetota</taxon>
        <taxon>Actinomycetes</taxon>
        <taxon>Kitasatosporales</taxon>
        <taxon>Streptomycetaceae</taxon>
        <taxon>Streptomyces</taxon>
        <taxon>Streptomyces aurantiacus group</taxon>
    </lineage>
</organism>
<reference evidence="3 4" key="1">
    <citation type="journal article" date="2019" name="Int. J. Syst. Evol. Microbiol.">
        <title>Streptomyces cadmiisoli sp. nov., a novel actinomycete isolated from cadmium-contaminated soil.</title>
        <authorList>
            <person name="Li K."/>
            <person name="Tang X."/>
            <person name="Zhao J."/>
            <person name="Guo Y."/>
            <person name="Tang Y."/>
            <person name="Gao J."/>
        </authorList>
    </citation>
    <scope>NUCLEOTIDE SEQUENCE [LARGE SCALE GENOMIC DNA]</scope>
    <source>
        <strain evidence="3 4">ZFG47</strain>
    </source>
</reference>
<dbReference type="Proteomes" id="UP000249616">
    <property type="component" value="Chromosome"/>
</dbReference>
<evidence type="ECO:0000256" key="2">
    <source>
        <dbReference type="SAM" id="Phobius"/>
    </source>
</evidence>
<feature type="transmembrane region" description="Helical" evidence="2">
    <location>
        <begin position="54"/>
        <end position="71"/>
    </location>
</feature>
<sequence length="115" mass="12178">MNLVDSGGVFLAGKLEDLGNAWLDMFGDWATKGLQVGLAVIVVVVMLQKFSPKAAIGALILMVIALGLYNSRNDLADMFEDEVANPAQGAPAHPSPRRTVRPPDLTRSDSTGDGL</sequence>